<evidence type="ECO:0000256" key="2">
    <source>
        <dbReference type="ARBA" id="ARBA00023002"/>
    </source>
</evidence>
<dbReference type="Proteomes" id="UP000037247">
    <property type="component" value="Unassembled WGS sequence"/>
</dbReference>
<reference evidence="3 4" key="1">
    <citation type="submission" date="2015-05" db="EMBL/GenBank/DDBJ databases">
        <title>Draft genome sequence of the bacterium Gordonia jacobaea a new member of the Gordonia genus.</title>
        <authorList>
            <person name="Jimenez-Galisteo G."/>
            <person name="Dominguez A."/>
            <person name="Munoz E."/>
            <person name="Vinas M."/>
        </authorList>
    </citation>
    <scope>NUCLEOTIDE SEQUENCE [LARGE SCALE GENOMIC DNA]</scope>
    <source>
        <strain evidence="4">mv1</strain>
    </source>
</reference>
<proteinExistence type="inferred from homology"/>
<organism evidence="3 4">
    <name type="scientific">Gordonia jacobaea</name>
    <dbReference type="NCBI Taxonomy" id="122202"/>
    <lineage>
        <taxon>Bacteria</taxon>
        <taxon>Bacillati</taxon>
        <taxon>Actinomycetota</taxon>
        <taxon>Actinomycetes</taxon>
        <taxon>Mycobacteriales</taxon>
        <taxon>Gordoniaceae</taxon>
        <taxon>Gordonia</taxon>
    </lineage>
</organism>
<dbReference type="CDD" id="cd05233">
    <property type="entry name" value="SDR_c"/>
    <property type="match status" value="1"/>
</dbReference>
<dbReference type="InterPro" id="IPR036291">
    <property type="entry name" value="NAD(P)-bd_dom_sf"/>
</dbReference>
<dbReference type="PANTHER" id="PTHR43391">
    <property type="entry name" value="RETINOL DEHYDROGENASE-RELATED"/>
    <property type="match status" value="1"/>
</dbReference>
<dbReference type="Gene3D" id="3.40.50.720">
    <property type="entry name" value="NAD(P)-binding Rossmann-like Domain"/>
    <property type="match status" value="1"/>
</dbReference>
<name>A0ABR5IH33_9ACTN</name>
<dbReference type="PRINTS" id="PR00081">
    <property type="entry name" value="GDHRDH"/>
</dbReference>
<keyword evidence="4" id="KW-1185">Reference proteome</keyword>
<comment type="similarity">
    <text evidence="1">Belongs to the short-chain dehydrogenases/reductases (SDR) family.</text>
</comment>
<evidence type="ECO:0000313" key="4">
    <source>
        <dbReference type="Proteomes" id="UP000037247"/>
    </source>
</evidence>
<dbReference type="InterPro" id="IPR002347">
    <property type="entry name" value="SDR_fam"/>
</dbReference>
<keyword evidence="2" id="KW-0560">Oxidoreductase</keyword>
<sequence length="286" mass="30198">MSRTDIRGSVVLVTGAAQGIGLRTARLLVDSGAHVVLTDVDAAALESASADFADDAILTVEADVRELDSMAAAVDKAIGRFDHLDHVVANAGITPPTATLRGVDPVAFDRVIDVNLRGVFNTVRACMEPVIAARGHMQLVASCAAFAPGMGGSAYMITKSGVEQLGRALRIELSAYGASAGIAYFGIVETDMTRATLDDDPIGREIGGQLPWPLNRRITADDAARVLVDAIASRRGQVIAPRQWSVYSALRGLINPLLDEKLTRDASIHRIVRHLDGDVAPRSVGA</sequence>
<accession>A0ABR5IH33</accession>
<evidence type="ECO:0000256" key="1">
    <source>
        <dbReference type="ARBA" id="ARBA00006484"/>
    </source>
</evidence>
<dbReference type="EMBL" id="LDTZ01000013">
    <property type="protein sequence ID" value="KNA92995.1"/>
    <property type="molecule type" value="Genomic_DNA"/>
</dbReference>
<dbReference type="RefSeq" id="WP_049697091.1">
    <property type="nucleotide sequence ID" value="NZ_JAQDQF010000001.1"/>
</dbReference>
<gene>
    <name evidence="3" type="ORF">ABW18_00565</name>
</gene>
<dbReference type="NCBIfam" id="NF004526">
    <property type="entry name" value="PRK05872.1"/>
    <property type="match status" value="1"/>
</dbReference>
<dbReference type="PANTHER" id="PTHR43391:SF94">
    <property type="entry name" value="OXIDOREDUCTASE-RELATED"/>
    <property type="match status" value="1"/>
</dbReference>
<dbReference type="Pfam" id="PF00106">
    <property type="entry name" value="adh_short"/>
    <property type="match status" value="1"/>
</dbReference>
<evidence type="ECO:0000313" key="3">
    <source>
        <dbReference type="EMBL" id="KNA92995.1"/>
    </source>
</evidence>
<dbReference type="SUPFAM" id="SSF51735">
    <property type="entry name" value="NAD(P)-binding Rossmann-fold domains"/>
    <property type="match status" value="1"/>
</dbReference>
<protein>
    <submittedName>
        <fullName evidence="3">Short-chain dehydrogenase</fullName>
    </submittedName>
</protein>
<comment type="caution">
    <text evidence="3">The sequence shown here is derived from an EMBL/GenBank/DDBJ whole genome shotgun (WGS) entry which is preliminary data.</text>
</comment>